<keyword evidence="3" id="KW-1185">Reference proteome</keyword>
<proteinExistence type="predicted"/>
<reference evidence="2" key="1">
    <citation type="submission" date="2021-04" db="EMBL/GenBank/DDBJ databases">
        <title>Pseudonocardia sp. nov., isolated from sandy soil of mangrove forest.</title>
        <authorList>
            <person name="Zan Z."/>
            <person name="Huang R."/>
            <person name="Liu W."/>
        </authorList>
    </citation>
    <scope>NUCLEOTIDE SEQUENCE</scope>
    <source>
        <strain evidence="2">S2-4</strain>
    </source>
</reference>
<evidence type="ECO:0000256" key="1">
    <source>
        <dbReference type="SAM" id="MobiDB-lite"/>
    </source>
</evidence>
<protein>
    <submittedName>
        <fullName evidence="2">Uncharacterized protein</fullName>
    </submittedName>
</protein>
<name>A0ABT1A2R3_9PSEU</name>
<feature type="compositionally biased region" description="Low complexity" evidence="1">
    <location>
        <begin position="56"/>
        <end position="76"/>
    </location>
</feature>
<comment type="caution">
    <text evidence="2">The sequence shown here is derived from an EMBL/GenBank/DDBJ whole genome shotgun (WGS) entry which is preliminary data.</text>
</comment>
<feature type="region of interest" description="Disordered" evidence="1">
    <location>
        <begin position="29"/>
        <end position="134"/>
    </location>
</feature>
<feature type="compositionally biased region" description="Pro residues" evidence="1">
    <location>
        <begin position="37"/>
        <end position="55"/>
    </location>
</feature>
<dbReference type="Proteomes" id="UP001165283">
    <property type="component" value="Unassembled WGS sequence"/>
</dbReference>
<gene>
    <name evidence="2" type="ORF">KDL28_19655</name>
</gene>
<accession>A0ABT1A2R3</accession>
<organism evidence="2 3">
    <name type="scientific">Pseudonocardia humida</name>
    <dbReference type="NCBI Taxonomy" id="2800819"/>
    <lineage>
        <taxon>Bacteria</taxon>
        <taxon>Bacillati</taxon>
        <taxon>Actinomycetota</taxon>
        <taxon>Actinomycetes</taxon>
        <taxon>Pseudonocardiales</taxon>
        <taxon>Pseudonocardiaceae</taxon>
        <taxon>Pseudonocardia</taxon>
    </lineage>
</organism>
<evidence type="ECO:0000313" key="3">
    <source>
        <dbReference type="Proteomes" id="UP001165283"/>
    </source>
</evidence>
<sequence length="169" mass="18124">MAEDSSSPRLRWLLLLLLLGGVVYVARSRPAVESTPAPTPEPPRPLLLPDGPQPRPVAQRRTAEPAAAQAAPAPVESPTMELPVVDAPGGRRARRTVLEVPEAAALAQPDGSPPGPEYTIKAKSGSELFHGPDSPYFGRTRAEFWFRTAAEARAAGFTEWTPRRRSSSG</sequence>
<evidence type="ECO:0000313" key="2">
    <source>
        <dbReference type="EMBL" id="MCO1657277.1"/>
    </source>
</evidence>
<dbReference type="EMBL" id="JAGSOV010000040">
    <property type="protein sequence ID" value="MCO1657277.1"/>
    <property type="molecule type" value="Genomic_DNA"/>
</dbReference>
<dbReference type="RefSeq" id="WP_252440807.1">
    <property type="nucleotide sequence ID" value="NZ_JAGSOV010000040.1"/>
</dbReference>